<dbReference type="STRING" id="434131.NRI_0131"/>
<keyword evidence="3" id="KW-1185">Reference proteome</keyword>
<feature type="transmembrane region" description="Helical" evidence="1">
    <location>
        <begin position="136"/>
        <end position="154"/>
    </location>
</feature>
<dbReference type="Proteomes" id="UP000001627">
    <property type="component" value="Chromosome"/>
</dbReference>
<organism evidence="2 3">
    <name type="scientific">Neorickettsia risticii (strain Illinois)</name>
    <dbReference type="NCBI Taxonomy" id="434131"/>
    <lineage>
        <taxon>Bacteria</taxon>
        <taxon>Pseudomonadati</taxon>
        <taxon>Pseudomonadota</taxon>
        <taxon>Alphaproteobacteria</taxon>
        <taxon>Rickettsiales</taxon>
        <taxon>Anaplasmataceae</taxon>
        <taxon>Neorickettsia</taxon>
    </lineage>
</organism>
<keyword evidence="1" id="KW-0812">Transmembrane</keyword>
<gene>
    <name evidence="2" type="ordered locus">NRI_0131</name>
</gene>
<evidence type="ECO:0000313" key="3">
    <source>
        <dbReference type="Proteomes" id="UP000001627"/>
    </source>
</evidence>
<feature type="transmembrane region" description="Helical" evidence="1">
    <location>
        <begin position="227"/>
        <end position="250"/>
    </location>
</feature>
<dbReference type="AlphaFoldDB" id="C6V412"/>
<dbReference type="EMBL" id="CP001431">
    <property type="protein sequence ID" value="ACT69129.1"/>
    <property type="molecule type" value="Genomic_DNA"/>
</dbReference>
<feature type="transmembrane region" description="Helical" evidence="1">
    <location>
        <begin position="262"/>
        <end position="282"/>
    </location>
</feature>
<reference evidence="2 3" key="1">
    <citation type="journal article" date="2009" name="Nucleic Acids Res.">
        <title>Analysis of complete genome sequence of Neorickettsia risticii: causative agent of Potomac horse fever.</title>
        <authorList>
            <person name="Lin M."/>
            <person name="Zhang C."/>
            <person name="Gibson K."/>
            <person name="Rikihisa Y."/>
        </authorList>
    </citation>
    <scope>NUCLEOTIDE SEQUENCE [LARGE SCALE GENOMIC DNA]</scope>
    <source>
        <strain evidence="2 3">Illinois</strain>
    </source>
</reference>
<feature type="transmembrane region" description="Helical" evidence="1">
    <location>
        <begin position="174"/>
        <end position="193"/>
    </location>
</feature>
<sequence length="319" mass="36082">MARFATHLKTALGTMIRSTTNLKTALFSKNFYYYDRVVHFARYFKLLAKRDLANPEVQRMVFGRVLGNPNSVEVQAIMLIFLREHFGDSCKNYFLTKEDKEKFIKTGENIGLSLLSKYYAGEKNNVLQRMRTLRRVAYFLFLLITLGLVILFSLHLGNKMADVCTTPNDAARKIILIIAIGIVTLLSLALLTWETIKPKNFDNYKANERSKEQLLDKLSPHIMRNPCTLYAFSCATIVLMVCLCSAGDILSPEKPLMTELALAITLAVLATSLLCIMAAAYCSSIITPFSSRPAVSTELYECNHNNLNGLPEYERTMSW</sequence>
<dbReference type="KEGG" id="nri:NRI_0131"/>
<protein>
    <submittedName>
        <fullName evidence="2">Uncharacterized protein</fullName>
    </submittedName>
</protein>
<evidence type="ECO:0000256" key="1">
    <source>
        <dbReference type="SAM" id="Phobius"/>
    </source>
</evidence>
<keyword evidence="1" id="KW-0472">Membrane</keyword>
<keyword evidence="1" id="KW-1133">Transmembrane helix</keyword>
<evidence type="ECO:0000313" key="2">
    <source>
        <dbReference type="EMBL" id="ACT69129.1"/>
    </source>
</evidence>
<dbReference type="HOGENOM" id="CLU_871061_0_0_5"/>
<proteinExistence type="predicted"/>
<accession>C6V412</accession>
<name>C6V412_NEORI</name>